<dbReference type="SUPFAM" id="SSF46785">
    <property type="entry name" value="Winged helix' DNA-binding domain"/>
    <property type="match status" value="1"/>
</dbReference>
<dbReference type="PRINTS" id="PR00598">
    <property type="entry name" value="HTHMARR"/>
</dbReference>
<dbReference type="InterPro" id="IPR039422">
    <property type="entry name" value="MarR/SlyA-like"/>
</dbReference>
<accession>A0ABV4AFG3</accession>
<dbReference type="PANTHER" id="PTHR33164">
    <property type="entry name" value="TRANSCRIPTIONAL REGULATOR, MARR FAMILY"/>
    <property type="match status" value="1"/>
</dbReference>
<evidence type="ECO:0000259" key="1">
    <source>
        <dbReference type="PROSITE" id="PS50995"/>
    </source>
</evidence>
<name>A0ABV4AFG3_9GAMM</name>
<reference evidence="2 3" key="1">
    <citation type="submission" date="2024-07" db="EMBL/GenBank/DDBJ databases">
        <authorList>
            <person name="Ren Q."/>
        </authorList>
    </citation>
    <scope>NUCLEOTIDE SEQUENCE [LARGE SCALE GENOMIC DNA]</scope>
    <source>
        <strain evidence="2 3">REN37</strain>
    </source>
</reference>
<dbReference type="RefSeq" id="WP_369454430.1">
    <property type="nucleotide sequence ID" value="NZ_JBGCUO010000001.1"/>
</dbReference>
<dbReference type="InterPro" id="IPR036390">
    <property type="entry name" value="WH_DNA-bd_sf"/>
</dbReference>
<comment type="caution">
    <text evidence="2">The sequence shown here is derived from an EMBL/GenBank/DDBJ whole genome shotgun (WGS) entry which is preliminary data.</text>
</comment>
<evidence type="ECO:0000313" key="2">
    <source>
        <dbReference type="EMBL" id="MEY1661182.1"/>
    </source>
</evidence>
<protein>
    <submittedName>
        <fullName evidence="2">MarR family winged helix-turn-helix transcriptional regulator</fullName>
    </submittedName>
</protein>
<feature type="domain" description="HTH marR-type" evidence="1">
    <location>
        <begin position="3"/>
        <end position="138"/>
    </location>
</feature>
<dbReference type="Proteomes" id="UP001562065">
    <property type="component" value="Unassembled WGS sequence"/>
</dbReference>
<keyword evidence="3" id="KW-1185">Reference proteome</keyword>
<dbReference type="Pfam" id="PF12802">
    <property type="entry name" value="MarR_2"/>
    <property type="match status" value="1"/>
</dbReference>
<proteinExistence type="predicted"/>
<organism evidence="2 3">
    <name type="scientific">Isoalcanivorax beigongshangi</name>
    <dbReference type="NCBI Taxonomy" id="3238810"/>
    <lineage>
        <taxon>Bacteria</taxon>
        <taxon>Pseudomonadati</taxon>
        <taxon>Pseudomonadota</taxon>
        <taxon>Gammaproteobacteria</taxon>
        <taxon>Oceanospirillales</taxon>
        <taxon>Alcanivoracaceae</taxon>
        <taxon>Isoalcanivorax</taxon>
    </lineage>
</organism>
<dbReference type="Gene3D" id="1.10.10.10">
    <property type="entry name" value="Winged helix-like DNA-binding domain superfamily/Winged helix DNA-binding domain"/>
    <property type="match status" value="1"/>
</dbReference>
<dbReference type="EMBL" id="JBGCUO010000001">
    <property type="protein sequence ID" value="MEY1661182.1"/>
    <property type="molecule type" value="Genomic_DNA"/>
</dbReference>
<dbReference type="PANTHER" id="PTHR33164:SF43">
    <property type="entry name" value="HTH-TYPE TRANSCRIPTIONAL REPRESSOR YETL"/>
    <property type="match status" value="1"/>
</dbReference>
<sequence>MYTRYLVDPLHRLTRAYFRHLRHAMAGADIALPMGQVRAVKVVSLLMPEATPHALAQALDRDKAQITRLLNELGSAGLVGRHPHPDDGRRQLLTITAEGLALLKRLQQLEQQTMARMSAGLSDEDVAHFIRMADTMTANLDQRGSQ</sequence>
<gene>
    <name evidence="2" type="ORF">AB5I84_03365</name>
</gene>
<evidence type="ECO:0000313" key="3">
    <source>
        <dbReference type="Proteomes" id="UP001562065"/>
    </source>
</evidence>
<dbReference type="SMART" id="SM00347">
    <property type="entry name" value="HTH_MARR"/>
    <property type="match status" value="1"/>
</dbReference>
<dbReference type="PROSITE" id="PS50995">
    <property type="entry name" value="HTH_MARR_2"/>
    <property type="match status" value="1"/>
</dbReference>
<dbReference type="InterPro" id="IPR000835">
    <property type="entry name" value="HTH_MarR-typ"/>
</dbReference>
<dbReference type="InterPro" id="IPR036388">
    <property type="entry name" value="WH-like_DNA-bd_sf"/>
</dbReference>